<name>A0A512B119_9BACT</name>
<protein>
    <submittedName>
        <fullName evidence="1">Uncharacterized protein</fullName>
    </submittedName>
</protein>
<reference evidence="1 2" key="1">
    <citation type="submission" date="2019-07" db="EMBL/GenBank/DDBJ databases">
        <title>Whole genome shotgun sequence of Adhaeribacter aerolatus NBRC 106133.</title>
        <authorList>
            <person name="Hosoyama A."/>
            <person name="Uohara A."/>
            <person name="Ohji S."/>
            <person name="Ichikawa N."/>
        </authorList>
    </citation>
    <scope>NUCLEOTIDE SEQUENCE [LARGE SCALE GENOMIC DNA]</scope>
    <source>
        <strain evidence="1 2">NBRC 106133</strain>
    </source>
</reference>
<proteinExistence type="predicted"/>
<accession>A0A512B119</accession>
<evidence type="ECO:0000313" key="1">
    <source>
        <dbReference type="EMBL" id="GEO05664.1"/>
    </source>
</evidence>
<dbReference type="EMBL" id="BJYS01000026">
    <property type="protein sequence ID" value="GEO05664.1"/>
    <property type="molecule type" value="Genomic_DNA"/>
</dbReference>
<keyword evidence="2" id="KW-1185">Reference proteome</keyword>
<comment type="caution">
    <text evidence="1">The sequence shown here is derived from an EMBL/GenBank/DDBJ whole genome shotgun (WGS) entry which is preliminary data.</text>
</comment>
<dbReference type="RefSeq" id="WP_146900151.1">
    <property type="nucleotide sequence ID" value="NZ_BJYS01000026.1"/>
</dbReference>
<evidence type="ECO:0000313" key="2">
    <source>
        <dbReference type="Proteomes" id="UP000321532"/>
    </source>
</evidence>
<gene>
    <name evidence="1" type="ORF">AAE02nite_33280</name>
</gene>
<dbReference type="Proteomes" id="UP000321532">
    <property type="component" value="Unassembled WGS sequence"/>
</dbReference>
<dbReference type="OrthoDB" id="1275259at2"/>
<dbReference type="AlphaFoldDB" id="A0A512B119"/>
<sequence>MELVAIPSYADVFGEEPPEIKDLIADVPSKAVIALLSAINAELFLEDRDEDTQLKLFRFVTKRFTEKQKNQIFKSFYPFVKEGKKFFPLFNLAYTTTFIEYELLNFRNFHIEDTNPEQEFRVFKSYLIIIQKVNDESKNIFNGKPLDNEEKEQFFQIKTWPFFIKQFDFSYKVEPIFQAIKSLVTFDHLYRNEDTQIYVKSFLSKVGKNNFWQYVFDFIELVKISFDSNIELNFRNFSIIAKSEFEPFLDFLSIDLLEFQNDKKLQIDFLGIRKKPLLKIDKSTYLVMYWNFLYNQVNLGMLFDFYARSGINSKFKSFPDFKNYTATAISEDLLFKNIIRKSFSKKGSKLIFDNKISDGLPDCYYRQGKYIYLFEFKDCLMPADVIHSSDYKKIKADIDSKFISNNSGKNKGIRQLLQQVKELNIKPYKSDDFIEEGIKKRNIVVYPILVYTHFMYSMPGINNYLNKHFRKEFESYFSENKLELAQVRDITMIDFEFFYRNFLNLAENRIKFKDLLDEYHKRINRQEKKASKSADINEFINSFSSFDEIKLDYKNNISQGYSKGYIGSLLEVLQISPNINNSESNI</sequence>
<organism evidence="1 2">
    <name type="scientific">Adhaeribacter aerolatus</name>
    <dbReference type="NCBI Taxonomy" id="670289"/>
    <lineage>
        <taxon>Bacteria</taxon>
        <taxon>Pseudomonadati</taxon>
        <taxon>Bacteroidota</taxon>
        <taxon>Cytophagia</taxon>
        <taxon>Cytophagales</taxon>
        <taxon>Hymenobacteraceae</taxon>
        <taxon>Adhaeribacter</taxon>
    </lineage>
</organism>